<keyword evidence="3" id="KW-1185">Reference proteome</keyword>
<dbReference type="OrthoDB" id="3226582at2759"/>
<dbReference type="Proteomes" id="UP000518752">
    <property type="component" value="Unassembled WGS sequence"/>
</dbReference>
<keyword evidence="1" id="KW-0812">Transmembrane</keyword>
<evidence type="ECO:0000256" key="1">
    <source>
        <dbReference type="SAM" id="Phobius"/>
    </source>
</evidence>
<keyword evidence="1" id="KW-0472">Membrane</keyword>
<feature type="transmembrane region" description="Helical" evidence="1">
    <location>
        <begin position="12"/>
        <end position="36"/>
    </location>
</feature>
<feature type="transmembrane region" description="Helical" evidence="1">
    <location>
        <begin position="86"/>
        <end position="111"/>
    </location>
</feature>
<name>A0A8H5H418_9AGAR</name>
<feature type="transmembrane region" description="Helical" evidence="1">
    <location>
        <begin position="48"/>
        <end position="66"/>
    </location>
</feature>
<gene>
    <name evidence="2" type="ORF">D9757_008640</name>
</gene>
<dbReference type="EMBL" id="JAACJN010000091">
    <property type="protein sequence ID" value="KAF5376347.1"/>
    <property type="molecule type" value="Genomic_DNA"/>
</dbReference>
<protein>
    <submittedName>
        <fullName evidence="2">Uncharacterized protein</fullName>
    </submittedName>
</protein>
<dbReference type="AlphaFoldDB" id="A0A8H5H418"/>
<reference evidence="2 3" key="1">
    <citation type="journal article" date="2020" name="ISME J.">
        <title>Uncovering the hidden diversity of litter-decomposition mechanisms in mushroom-forming fungi.</title>
        <authorList>
            <person name="Floudas D."/>
            <person name="Bentzer J."/>
            <person name="Ahren D."/>
            <person name="Johansson T."/>
            <person name="Persson P."/>
            <person name="Tunlid A."/>
        </authorList>
    </citation>
    <scope>NUCLEOTIDE SEQUENCE [LARGE SCALE GENOMIC DNA]</scope>
    <source>
        <strain evidence="2 3">CBS 406.79</strain>
    </source>
</reference>
<evidence type="ECO:0000313" key="3">
    <source>
        <dbReference type="Proteomes" id="UP000518752"/>
    </source>
</evidence>
<organism evidence="2 3">
    <name type="scientific">Collybiopsis confluens</name>
    <dbReference type="NCBI Taxonomy" id="2823264"/>
    <lineage>
        <taxon>Eukaryota</taxon>
        <taxon>Fungi</taxon>
        <taxon>Dikarya</taxon>
        <taxon>Basidiomycota</taxon>
        <taxon>Agaricomycotina</taxon>
        <taxon>Agaricomycetes</taxon>
        <taxon>Agaricomycetidae</taxon>
        <taxon>Agaricales</taxon>
        <taxon>Marasmiineae</taxon>
        <taxon>Omphalotaceae</taxon>
        <taxon>Collybiopsis</taxon>
    </lineage>
</organism>
<proteinExistence type="predicted"/>
<feature type="transmembrane region" description="Helical" evidence="1">
    <location>
        <begin position="163"/>
        <end position="188"/>
    </location>
</feature>
<sequence>MEVPASYSLPRLIIVMVRCVLYGVYLVMFGFAMWILPRKFNIPSVKKFFFPVIIALFVLTTVNTVYDLVGEAYAILYTIPIEEKTWMIAGQSIDLITLILADILGDIVLFYRVYTVWGFRKKLLLPVLLVILVAKDSLSKAFSTKIDRFADYLSTLFSRDVNIFTIFAIVDAIANLLMTFLIAGRIWWISRWTHLHRELQPLPPPPQHLYHRTIAVIIWSHLSNLPYTTITIGLAPTLIAVRVGLGSAYDNQALQTAMRSSMVFFPHNPGSRDAENALASSNYNVEESAGQVIEDGQEKLGQVV</sequence>
<comment type="caution">
    <text evidence="2">The sequence shown here is derived from an EMBL/GenBank/DDBJ whole genome shotgun (WGS) entry which is preliminary data.</text>
</comment>
<keyword evidence="1" id="KW-1133">Transmembrane helix</keyword>
<accession>A0A8H5H418</accession>
<evidence type="ECO:0000313" key="2">
    <source>
        <dbReference type="EMBL" id="KAF5376347.1"/>
    </source>
</evidence>